<dbReference type="GO" id="GO:0004867">
    <property type="term" value="F:serine-type endopeptidase inhibitor activity"/>
    <property type="evidence" value="ECO:0007669"/>
    <property type="project" value="InterPro"/>
</dbReference>
<sequence length="201" mass="22606">MSLSNGRYYLLYDFDRGARHVSRAPSEDFSLLPKHIFALPRGWKLENRGDGVVDLESGGAPTGVAPQNPDDGPYAFLIPGFPGTIGWRIEKAESEDDRAYTLYTCMFPEASHRHFAWTVSDQGAGPRGNRIVLEPKSDSPRQVFLFVKDSNSNGYGGYDEYDDDDYSSSRAIRKPARGEKEHVPQSRFGYKRNGRGRNFCD</sequence>
<evidence type="ECO:0000256" key="1">
    <source>
        <dbReference type="SAM" id="MobiDB-lite"/>
    </source>
</evidence>
<dbReference type="Proteomes" id="UP000472727">
    <property type="component" value="Unassembled WGS sequence"/>
</dbReference>
<dbReference type="AlphaFoldDB" id="A0A7C8QXX5"/>
<organism evidence="2 3">
    <name type="scientific">Orbilia oligospora</name>
    <name type="common">Nematode-trapping fungus</name>
    <name type="synonym">Arthrobotrys oligospora</name>
    <dbReference type="NCBI Taxonomy" id="2813651"/>
    <lineage>
        <taxon>Eukaryota</taxon>
        <taxon>Fungi</taxon>
        <taxon>Dikarya</taxon>
        <taxon>Ascomycota</taxon>
        <taxon>Pezizomycotina</taxon>
        <taxon>Orbiliomycetes</taxon>
        <taxon>Orbiliales</taxon>
        <taxon>Orbiliaceae</taxon>
        <taxon>Orbilia</taxon>
    </lineage>
</organism>
<protein>
    <submittedName>
        <fullName evidence="2">Uncharacterized protein</fullName>
    </submittedName>
</protein>
<evidence type="ECO:0000313" key="2">
    <source>
        <dbReference type="EMBL" id="KAF3228059.1"/>
    </source>
</evidence>
<dbReference type="Gene3D" id="2.80.10.50">
    <property type="match status" value="1"/>
</dbReference>
<dbReference type="EMBL" id="WIWS01000005">
    <property type="protein sequence ID" value="KAF3228059.1"/>
    <property type="molecule type" value="Genomic_DNA"/>
</dbReference>
<reference evidence="2 3" key="1">
    <citation type="submission" date="2019-06" db="EMBL/GenBank/DDBJ databases">
        <authorList>
            <person name="Palmer J.M."/>
        </authorList>
    </citation>
    <scope>NUCLEOTIDE SEQUENCE [LARGE SCALE GENOMIC DNA]</scope>
    <source>
        <strain evidence="2 3">TWF106</strain>
    </source>
</reference>
<feature type="region of interest" description="Disordered" evidence="1">
    <location>
        <begin position="172"/>
        <end position="201"/>
    </location>
</feature>
<evidence type="ECO:0000313" key="3">
    <source>
        <dbReference type="Proteomes" id="UP000472727"/>
    </source>
</evidence>
<gene>
    <name evidence="2" type="ORF">TWF106_008461</name>
</gene>
<accession>A0A7C8QXX5</accession>
<dbReference type="InterPro" id="IPR031755">
    <property type="entry name" value="Inhibitor_I66"/>
</dbReference>
<proteinExistence type="predicted"/>
<name>A0A7C8QXX5_ORBOL</name>
<dbReference type="Pfam" id="PF16850">
    <property type="entry name" value="Inhibitor_I66"/>
    <property type="match status" value="1"/>
</dbReference>
<comment type="caution">
    <text evidence="2">The sequence shown here is derived from an EMBL/GenBank/DDBJ whole genome shotgun (WGS) entry which is preliminary data.</text>
</comment>